<evidence type="ECO:0000313" key="3">
    <source>
        <dbReference type="Proteomes" id="UP001153076"/>
    </source>
</evidence>
<keyword evidence="1" id="KW-1133">Transmembrane helix</keyword>
<reference evidence="2" key="1">
    <citation type="submission" date="2022-04" db="EMBL/GenBank/DDBJ databases">
        <title>Carnegiea gigantea Genome sequencing and assembly v2.</title>
        <authorList>
            <person name="Copetti D."/>
            <person name="Sanderson M.J."/>
            <person name="Burquez A."/>
            <person name="Wojciechowski M.F."/>
        </authorList>
    </citation>
    <scope>NUCLEOTIDE SEQUENCE</scope>
    <source>
        <strain evidence="2">SGP5-SGP5p</strain>
        <tissue evidence="2">Aerial part</tissue>
    </source>
</reference>
<organism evidence="2 3">
    <name type="scientific">Carnegiea gigantea</name>
    <dbReference type="NCBI Taxonomy" id="171969"/>
    <lineage>
        <taxon>Eukaryota</taxon>
        <taxon>Viridiplantae</taxon>
        <taxon>Streptophyta</taxon>
        <taxon>Embryophyta</taxon>
        <taxon>Tracheophyta</taxon>
        <taxon>Spermatophyta</taxon>
        <taxon>Magnoliopsida</taxon>
        <taxon>eudicotyledons</taxon>
        <taxon>Gunneridae</taxon>
        <taxon>Pentapetalae</taxon>
        <taxon>Caryophyllales</taxon>
        <taxon>Cactineae</taxon>
        <taxon>Cactaceae</taxon>
        <taxon>Cactoideae</taxon>
        <taxon>Echinocereeae</taxon>
        <taxon>Carnegiea</taxon>
    </lineage>
</organism>
<accession>A0A9Q1KTR7</accession>
<sequence>MGRLGSLRVWPHEGVRGTGLGRKRLLGLDSKRRLGQGEVKFTGLSNRSLLGLDCRLRLDPRIVSRDLGSNSLTLTFGPQLLQEKSSSPLDFTRMFREGLDEMRITIETLRLVAEIVEKRIDEGSFMRIPYTLRMGGEEYNSRFVSIGPFHYPDDDRACRGSVSSFVAMEANKQLYMLKLLQKTPSCEVTLERCWNFIRENKKRIKDCYSEETIKSSISLSSVMLVDGKHRGGVARDRHAPPTKVVFTIFFLPKPLFTVDLRSHRKKTGKRTIFGSACIHAPPPQWRVRRNGGGGCRARGVKEGAWCSISMATALGEPEKQRWAEGSKRVEREFRQRDTEREKDSGIYLRSATKLKAIGMIFECDTKSKLLDITLSGKVLRIPTLIINYYTEALLKNLVTYEHVSPKSKGYFTSYLCFMSHLIKNLNDVKTLESAGIIENQLGNKKDASRLFSVMDEKLWLKDFYYRNLCDDIEAYARSRWQKHNHVLKKRYFSSPRTILLVFTTTTILLLAFLQTIYTIMSYYQSRTLRS</sequence>
<dbReference type="AlphaFoldDB" id="A0A9Q1KTR7"/>
<dbReference type="OrthoDB" id="1849062at2759"/>
<protein>
    <submittedName>
        <fullName evidence="2">Uncharacterized protein</fullName>
    </submittedName>
</protein>
<dbReference type="PANTHER" id="PTHR31170">
    <property type="entry name" value="BNAC04G53230D PROTEIN"/>
    <property type="match status" value="1"/>
</dbReference>
<gene>
    <name evidence="2" type="ORF">Cgig2_010573</name>
</gene>
<dbReference type="Proteomes" id="UP001153076">
    <property type="component" value="Unassembled WGS sequence"/>
</dbReference>
<dbReference type="PANTHER" id="PTHR31170:SF20">
    <property type="entry name" value="DUF247 DOMAIN PROTEIN"/>
    <property type="match status" value="1"/>
</dbReference>
<keyword evidence="3" id="KW-1185">Reference proteome</keyword>
<evidence type="ECO:0000313" key="2">
    <source>
        <dbReference type="EMBL" id="KAJ8448686.1"/>
    </source>
</evidence>
<dbReference type="InterPro" id="IPR004158">
    <property type="entry name" value="DUF247_pln"/>
</dbReference>
<name>A0A9Q1KTR7_9CARY</name>
<comment type="caution">
    <text evidence="2">The sequence shown here is derived from an EMBL/GenBank/DDBJ whole genome shotgun (WGS) entry which is preliminary data.</text>
</comment>
<dbReference type="EMBL" id="JAKOGI010000028">
    <property type="protein sequence ID" value="KAJ8448686.1"/>
    <property type="molecule type" value="Genomic_DNA"/>
</dbReference>
<keyword evidence="1" id="KW-0812">Transmembrane</keyword>
<keyword evidence="1" id="KW-0472">Membrane</keyword>
<feature type="transmembrane region" description="Helical" evidence="1">
    <location>
        <begin position="498"/>
        <end position="520"/>
    </location>
</feature>
<dbReference type="Pfam" id="PF03140">
    <property type="entry name" value="DUF247"/>
    <property type="match status" value="2"/>
</dbReference>
<evidence type="ECO:0000256" key="1">
    <source>
        <dbReference type="SAM" id="Phobius"/>
    </source>
</evidence>
<proteinExistence type="predicted"/>